<dbReference type="Proteomes" id="UP000636010">
    <property type="component" value="Unassembled WGS sequence"/>
</dbReference>
<organism evidence="3 4">
    <name type="scientific">Marivirga lumbricoides</name>
    <dbReference type="NCBI Taxonomy" id="1046115"/>
    <lineage>
        <taxon>Bacteria</taxon>
        <taxon>Pseudomonadati</taxon>
        <taxon>Bacteroidota</taxon>
        <taxon>Cytophagia</taxon>
        <taxon>Cytophagales</taxon>
        <taxon>Marivirgaceae</taxon>
        <taxon>Marivirga</taxon>
    </lineage>
</organism>
<keyword evidence="4" id="KW-1185">Reference proteome</keyword>
<gene>
    <name evidence="3" type="ORF">GCM10011506_12150</name>
</gene>
<evidence type="ECO:0000259" key="2">
    <source>
        <dbReference type="Pfam" id="PF13439"/>
    </source>
</evidence>
<name>A0ABQ1LTJ4_9BACT</name>
<dbReference type="EMBL" id="BMEC01000003">
    <property type="protein sequence ID" value="GGC28347.1"/>
    <property type="molecule type" value="Genomic_DNA"/>
</dbReference>
<feature type="domain" description="Glycosyl transferase family 1" evidence="1">
    <location>
        <begin position="179"/>
        <end position="340"/>
    </location>
</feature>
<dbReference type="Pfam" id="PF00534">
    <property type="entry name" value="Glycos_transf_1"/>
    <property type="match status" value="1"/>
</dbReference>
<evidence type="ECO:0000313" key="4">
    <source>
        <dbReference type="Proteomes" id="UP000636010"/>
    </source>
</evidence>
<protein>
    <recommendedName>
        <fullName evidence="5">Glycosyltransferase</fullName>
    </recommendedName>
</protein>
<comment type="caution">
    <text evidence="3">The sequence shown here is derived from an EMBL/GenBank/DDBJ whole genome shotgun (WGS) entry which is preliminary data.</text>
</comment>
<evidence type="ECO:0008006" key="5">
    <source>
        <dbReference type="Google" id="ProtNLM"/>
    </source>
</evidence>
<dbReference type="PANTHER" id="PTHR45947">
    <property type="entry name" value="SULFOQUINOVOSYL TRANSFERASE SQD2"/>
    <property type="match status" value="1"/>
</dbReference>
<dbReference type="InterPro" id="IPR028098">
    <property type="entry name" value="Glyco_trans_4-like_N"/>
</dbReference>
<dbReference type="PANTHER" id="PTHR45947:SF3">
    <property type="entry name" value="SULFOQUINOVOSYL TRANSFERASE SQD2"/>
    <property type="match status" value="1"/>
</dbReference>
<reference evidence="4" key="1">
    <citation type="journal article" date="2019" name="Int. J. Syst. Evol. Microbiol.">
        <title>The Global Catalogue of Microorganisms (GCM) 10K type strain sequencing project: providing services to taxonomists for standard genome sequencing and annotation.</title>
        <authorList>
            <consortium name="The Broad Institute Genomics Platform"/>
            <consortium name="The Broad Institute Genome Sequencing Center for Infectious Disease"/>
            <person name="Wu L."/>
            <person name="Ma J."/>
        </authorList>
    </citation>
    <scope>NUCLEOTIDE SEQUENCE [LARGE SCALE GENOMIC DNA]</scope>
    <source>
        <strain evidence="4">CGMCC 1.10832</strain>
    </source>
</reference>
<feature type="domain" description="Glycosyltransferase subfamily 4-like N-terminal" evidence="2">
    <location>
        <begin position="14"/>
        <end position="168"/>
    </location>
</feature>
<dbReference type="RefSeq" id="WP_188461302.1">
    <property type="nucleotide sequence ID" value="NZ_BAABHU010000003.1"/>
</dbReference>
<evidence type="ECO:0000259" key="1">
    <source>
        <dbReference type="Pfam" id="PF00534"/>
    </source>
</evidence>
<sequence length="376" mass="42628">MKIIQVIQKPQLRGAEMFASQLSNHLQARGNDVVLVSLFKGEGQLSFNGKQIHLGLSAKVRWLDYNGFKKLARVIEDEKPDIVQANAGDTLKYAILSRLLLGWKQPVVFRNASMVSLYIKNPIIKKLNGFLYNQVDAIASVSYQSKLDLNQLFPITLDKSRVIPIGIESIVETQRRFREERIRKNIEDEIKLVHVGGFSFEKNHKGLLKILKRFLSDYPNSKLKLVGDGPLRKETEEQAKSLGITNSVEFMGFQSDPMQYVREADVFVLPSIIEGMPGVILEAFDCQTPVVAYDVGGVKEVVKNAESGILVKKNDEASFIKAIKETIEKPELTRERVKNAFELVQEEFMNEVIAEKFSSYYKEIIDSRRLCLTAKT</sequence>
<dbReference type="Pfam" id="PF13439">
    <property type="entry name" value="Glyco_transf_4"/>
    <property type="match status" value="1"/>
</dbReference>
<dbReference type="SUPFAM" id="SSF53756">
    <property type="entry name" value="UDP-Glycosyltransferase/glycogen phosphorylase"/>
    <property type="match status" value="1"/>
</dbReference>
<dbReference type="InterPro" id="IPR050194">
    <property type="entry name" value="Glycosyltransferase_grp1"/>
</dbReference>
<proteinExistence type="predicted"/>
<dbReference type="Gene3D" id="3.40.50.2000">
    <property type="entry name" value="Glycogen Phosphorylase B"/>
    <property type="match status" value="2"/>
</dbReference>
<evidence type="ECO:0000313" key="3">
    <source>
        <dbReference type="EMBL" id="GGC28347.1"/>
    </source>
</evidence>
<accession>A0ABQ1LTJ4</accession>
<dbReference type="InterPro" id="IPR001296">
    <property type="entry name" value="Glyco_trans_1"/>
</dbReference>
<dbReference type="CDD" id="cd03811">
    <property type="entry name" value="GT4_GT28_WabH-like"/>
    <property type="match status" value="1"/>
</dbReference>